<dbReference type="SUPFAM" id="SSF51735">
    <property type="entry name" value="NAD(P)-binding Rossmann-fold domains"/>
    <property type="match status" value="2"/>
</dbReference>
<organism evidence="4 5">
    <name type="scientific">Streptomyces beijiangensis</name>
    <dbReference type="NCBI Taxonomy" id="163361"/>
    <lineage>
        <taxon>Bacteria</taxon>
        <taxon>Bacillati</taxon>
        <taxon>Actinomycetota</taxon>
        <taxon>Actinomycetes</taxon>
        <taxon>Kitasatosporales</taxon>
        <taxon>Streptomycetaceae</taxon>
        <taxon>Streptomyces</taxon>
    </lineage>
</organism>
<feature type="non-terminal residue" evidence="4">
    <location>
        <position position="1"/>
    </location>
</feature>
<gene>
    <name evidence="4" type="ORF">J0695_40655</name>
</gene>
<evidence type="ECO:0000256" key="2">
    <source>
        <dbReference type="ARBA" id="ARBA00022553"/>
    </source>
</evidence>
<dbReference type="Proteomes" id="UP000664167">
    <property type="component" value="Unassembled WGS sequence"/>
</dbReference>
<dbReference type="SMART" id="SM00822">
    <property type="entry name" value="PKS_KR"/>
    <property type="match status" value="1"/>
</dbReference>
<dbReference type="SUPFAM" id="SSF47336">
    <property type="entry name" value="ACP-like"/>
    <property type="match status" value="1"/>
</dbReference>
<dbReference type="InterPro" id="IPR057326">
    <property type="entry name" value="KR_dom"/>
</dbReference>
<dbReference type="SMART" id="SM01294">
    <property type="entry name" value="PKS_PP_betabranch"/>
    <property type="match status" value="1"/>
</dbReference>
<dbReference type="GO" id="GO:0017000">
    <property type="term" value="P:antibiotic biosynthetic process"/>
    <property type="evidence" value="ECO:0007669"/>
    <property type="project" value="UniProtKB-ARBA"/>
</dbReference>
<dbReference type="InterPro" id="IPR050091">
    <property type="entry name" value="PKS_NRPS_Biosynth_Enz"/>
</dbReference>
<dbReference type="EMBL" id="JAFLRJ010001086">
    <property type="protein sequence ID" value="MBO0517991.1"/>
    <property type="molecule type" value="Genomic_DNA"/>
</dbReference>
<reference evidence="4" key="1">
    <citation type="submission" date="2021-03" db="EMBL/GenBank/DDBJ databases">
        <title>Streptomyces poriferae sp. nov., a novel marine sponge-derived Actinobacteria species with anti-MRSA activity.</title>
        <authorList>
            <person name="Sandoval-Powers M."/>
            <person name="Kralova S."/>
            <person name="Nguyen G.-S."/>
            <person name="Fawwal D."/>
            <person name="Degnes K."/>
            <person name="Klinkenberg G."/>
            <person name="Sletta H."/>
            <person name="Wentzel A."/>
            <person name="Liles M.R."/>
        </authorList>
    </citation>
    <scope>NUCLEOTIDE SEQUENCE</scope>
    <source>
        <strain evidence="4">DSM 41794</strain>
    </source>
</reference>
<dbReference type="Pfam" id="PF08659">
    <property type="entry name" value="KR"/>
    <property type="match status" value="1"/>
</dbReference>
<dbReference type="GO" id="GO:0031177">
    <property type="term" value="F:phosphopantetheine binding"/>
    <property type="evidence" value="ECO:0007669"/>
    <property type="project" value="InterPro"/>
</dbReference>
<dbReference type="PANTHER" id="PTHR43775">
    <property type="entry name" value="FATTY ACID SYNTHASE"/>
    <property type="match status" value="1"/>
</dbReference>
<feature type="domain" description="Carrier" evidence="3">
    <location>
        <begin position="417"/>
        <end position="492"/>
    </location>
</feature>
<dbReference type="GO" id="GO:0071770">
    <property type="term" value="P:DIM/DIP cell wall layer assembly"/>
    <property type="evidence" value="ECO:0007669"/>
    <property type="project" value="TreeGrafter"/>
</dbReference>
<dbReference type="GO" id="GO:0006633">
    <property type="term" value="P:fatty acid biosynthetic process"/>
    <property type="evidence" value="ECO:0007669"/>
    <property type="project" value="TreeGrafter"/>
</dbReference>
<comment type="caution">
    <text evidence="4">The sequence shown here is derived from an EMBL/GenBank/DDBJ whole genome shotgun (WGS) entry which is preliminary data.</text>
</comment>
<evidence type="ECO:0000313" key="5">
    <source>
        <dbReference type="Proteomes" id="UP000664167"/>
    </source>
</evidence>
<dbReference type="Pfam" id="PF00550">
    <property type="entry name" value="PP-binding"/>
    <property type="match status" value="1"/>
</dbReference>
<dbReference type="AlphaFoldDB" id="A0A939FH20"/>
<evidence type="ECO:0000259" key="3">
    <source>
        <dbReference type="PROSITE" id="PS50075"/>
    </source>
</evidence>
<dbReference type="PANTHER" id="PTHR43775:SF37">
    <property type="entry name" value="SI:DKEY-61P9.11"/>
    <property type="match status" value="1"/>
</dbReference>
<keyword evidence="1" id="KW-0596">Phosphopantetheine</keyword>
<dbReference type="PROSITE" id="PS50075">
    <property type="entry name" value="CARRIER"/>
    <property type="match status" value="1"/>
</dbReference>
<dbReference type="InterPro" id="IPR009081">
    <property type="entry name" value="PP-bd_ACP"/>
</dbReference>
<keyword evidence="5" id="KW-1185">Reference proteome</keyword>
<protein>
    <submittedName>
        <fullName evidence="4">KR domain-containing protein</fullName>
    </submittedName>
</protein>
<dbReference type="SMART" id="SM00823">
    <property type="entry name" value="PKS_PP"/>
    <property type="match status" value="1"/>
</dbReference>
<evidence type="ECO:0000313" key="4">
    <source>
        <dbReference type="EMBL" id="MBO0517991.1"/>
    </source>
</evidence>
<dbReference type="InterPro" id="IPR036736">
    <property type="entry name" value="ACP-like_sf"/>
</dbReference>
<name>A0A939FH20_9ACTN</name>
<dbReference type="RefSeq" id="WP_206969826.1">
    <property type="nucleotide sequence ID" value="NZ_JAFLRJ010001086.1"/>
</dbReference>
<dbReference type="GO" id="GO:0005737">
    <property type="term" value="C:cytoplasm"/>
    <property type="evidence" value="ECO:0007669"/>
    <property type="project" value="TreeGrafter"/>
</dbReference>
<dbReference type="InterPro" id="IPR013968">
    <property type="entry name" value="PKS_KR"/>
</dbReference>
<accession>A0A939FH20</accession>
<keyword evidence="2" id="KW-0597">Phosphoprotein</keyword>
<dbReference type="GO" id="GO:0005886">
    <property type="term" value="C:plasma membrane"/>
    <property type="evidence" value="ECO:0007669"/>
    <property type="project" value="TreeGrafter"/>
</dbReference>
<dbReference type="GO" id="GO:0004312">
    <property type="term" value="F:fatty acid synthase activity"/>
    <property type="evidence" value="ECO:0007669"/>
    <property type="project" value="TreeGrafter"/>
</dbReference>
<dbReference type="InterPro" id="IPR036291">
    <property type="entry name" value="NAD(P)-bd_dom_sf"/>
</dbReference>
<sequence>GHDSGAVTATLLAAQAVASATTTPPRLWLITRGAQDPDHSRAPHQDQAAAWALARVLAMEAPRTWGGCIDLPARPSAPGLPEEEYNTLAEHILAASVPPLGPVEDELSLRNGLWYAPRLGKAAPLPAVLAPLRCREDSWYTIVATPSPAHRPLAEHLIAAGAHQLLFIRDTTTGTPPEPDERWIKELTTTGTTIKVIDLTPAESTQDTLARATHGKPIAGVVIAPTPLPARPLTTTAPHHLAAAQATIDTATHVERALHGTPLDFFYVLSSAAAAWGATGMAVPSMIDGALTSMAANRSAAGYAAAVLRWMPRTDTGELTRRDQLMMENSGLTPLTAADVTQSMDVLLRADYQDATVARVDASRYAASCRTQTDRGFLDLLGRPDTTHQQDTAEQPPTTIPPLVTELLALDPGLRADRLLDTVLLHVTDVLGESSGREVSPDRGFFELGMDSIMAVALKTRLDDVMGIDLPATLTFEFPTGRALAQYLLDGLPTATTPQPDPTQPSIEGAEDALDDMSDDELMSRLLAGLATSEQLLGEES</sequence>
<dbReference type="Gene3D" id="3.40.50.720">
    <property type="entry name" value="NAD(P)-binding Rossmann-like Domain"/>
    <property type="match status" value="1"/>
</dbReference>
<dbReference type="InterPro" id="IPR020806">
    <property type="entry name" value="PKS_PP-bd"/>
</dbReference>
<evidence type="ECO:0000256" key="1">
    <source>
        <dbReference type="ARBA" id="ARBA00022450"/>
    </source>
</evidence>
<dbReference type="Gene3D" id="1.10.1200.10">
    <property type="entry name" value="ACP-like"/>
    <property type="match status" value="1"/>
</dbReference>
<proteinExistence type="predicted"/>